<dbReference type="GO" id="GO:0006508">
    <property type="term" value="P:proteolysis"/>
    <property type="evidence" value="ECO:0007669"/>
    <property type="project" value="InterPro"/>
</dbReference>
<dbReference type="SMART" id="SM00245">
    <property type="entry name" value="TSPc"/>
    <property type="match status" value="1"/>
</dbReference>
<dbReference type="GO" id="GO:0004175">
    <property type="term" value="F:endopeptidase activity"/>
    <property type="evidence" value="ECO:0007669"/>
    <property type="project" value="TreeGrafter"/>
</dbReference>
<evidence type="ECO:0000313" key="3">
    <source>
        <dbReference type="EMBL" id="TCI12203.1"/>
    </source>
</evidence>
<dbReference type="PANTHER" id="PTHR32060:SF30">
    <property type="entry name" value="CARBOXY-TERMINAL PROCESSING PROTEASE CTPA"/>
    <property type="match status" value="1"/>
</dbReference>
<proteinExistence type="predicted"/>
<sequence>MKSAFTRSTLAVALLATALGASAQAQTTDFGPDAAHVSIETRMRVAATIKESVATYFAHWQAVPELDFDKAFDEYVTQIARTDDRRAFDLATMTLIAKLGNGHTNFRDKWLSQQSGPATGLAIDVRDGQWLVINSQRASVPAGSVITSVDGEPIETFYAKHRDAIAASTERARRGKLFNIPEFFPMQFKLGLGDGRTVTLNRKDKPGFWNEPPVPKQLPEGVYYTSIPQFGQPKFENDAIAFVQAHADAKALIIDVRGNGGGNTPAKLLDALIVKPYTGWAEMSAMSVGLLKTYGAFVDQVSVKDDAEFHGFADGMQSYFRRPMLYAPGALVRPGKPVYTGKLIVLIDQNCASACEDFVMPLRATKRATLIGDTTYGSSGQPRSIDFGNGMSMRIGAKRMLLGDDSKFEGVGIEPDLRLVTSAEQLRRGEDPALAAALAATE</sequence>
<dbReference type="Proteomes" id="UP000291822">
    <property type="component" value="Unassembled WGS sequence"/>
</dbReference>
<evidence type="ECO:0000313" key="4">
    <source>
        <dbReference type="Proteomes" id="UP000291822"/>
    </source>
</evidence>
<evidence type="ECO:0000259" key="2">
    <source>
        <dbReference type="SMART" id="SM00245"/>
    </source>
</evidence>
<name>A0A4R0YS92_9GAMM</name>
<dbReference type="Pfam" id="PF03572">
    <property type="entry name" value="Peptidase_S41"/>
    <property type="match status" value="1"/>
</dbReference>
<dbReference type="SUPFAM" id="SSF52096">
    <property type="entry name" value="ClpP/crotonase"/>
    <property type="match status" value="1"/>
</dbReference>
<feature type="signal peptide" evidence="1">
    <location>
        <begin position="1"/>
        <end position="23"/>
    </location>
</feature>
<dbReference type="RefSeq" id="WP_131151017.1">
    <property type="nucleotide sequence ID" value="NZ_SJTG01000001.1"/>
</dbReference>
<dbReference type="GO" id="GO:0008236">
    <property type="term" value="F:serine-type peptidase activity"/>
    <property type="evidence" value="ECO:0007669"/>
    <property type="project" value="InterPro"/>
</dbReference>
<dbReference type="GO" id="GO:0030288">
    <property type="term" value="C:outer membrane-bounded periplasmic space"/>
    <property type="evidence" value="ECO:0007669"/>
    <property type="project" value="TreeGrafter"/>
</dbReference>
<feature type="domain" description="Tail specific protease" evidence="2">
    <location>
        <begin position="193"/>
        <end position="420"/>
    </location>
</feature>
<feature type="chain" id="PRO_5020608449" description="Tail specific protease domain-containing protein" evidence="1">
    <location>
        <begin position="24"/>
        <end position="442"/>
    </location>
</feature>
<dbReference type="AlphaFoldDB" id="A0A4R0YS92"/>
<reference evidence="3 4" key="1">
    <citation type="submission" date="2019-02" db="EMBL/GenBank/DDBJ databases">
        <title>Dyella amyloliquefaciens sp. nov., isolated from forest soil.</title>
        <authorList>
            <person name="Gao Z.-H."/>
            <person name="Qiu L.-H."/>
        </authorList>
    </citation>
    <scope>NUCLEOTIDE SEQUENCE [LARGE SCALE GENOMIC DNA]</scope>
    <source>
        <strain evidence="3 4">KACC 12747</strain>
    </source>
</reference>
<protein>
    <recommendedName>
        <fullName evidence="2">Tail specific protease domain-containing protein</fullName>
    </recommendedName>
</protein>
<dbReference type="EMBL" id="SJTG01000001">
    <property type="protein sequence ID" value="TCI12203.1"/>
    <property type="molecule type" value="Genomic_DNA"/>
</dbReference>
<dbReference type="CDD" id="cd06567">
    <property type="entry name" value="Peptidase_S41"/>
    <property type="match status" value="1"/>
</dbReference>
<dbReference type="PANTHER" id="PTHR32060">
    <property type="entry name" value="TAIL-SPECIFIC PROTEASE"/>
    <property type="match status" value="1"/>
</dbReference>
<accession>A0A4R0YS92</accession>
<keyword evidence="4" id="KW-1185">Reference proteome</keyword>
<dbReference type="InterPro" id="IPR029045">
    <property type="entry name" value="ClpP/crotonase-like_dom_sf"/>
</dbReference>
<comment type="caution">
    <text evidence="3">The sequence shown here is derived from an EMBL/GenBank/DDBJ whole genome shotgun (WGS) entry which is preliminary data.</text>
</comment>
<dbReference type="Gene3D" id="3.90.226.10">
    <property type="entry name" value="2-enoyl-CoA Hydratase, Chain A, domain 1"/>
    <property type="match status" value="1"/>
</dbReference>
<organism evidence="3 4">
    <name type="scientific">Dyella soli</name>
    <dbReference type="NCBI Taxonomy" id="522319"/>
    <lineage>
        <taxon>Bacteria</taxon>
        <taxon>Pseudomonadati</taxon>
        <taxon>Pseudomonadota</taxon>
        <taxon>Gammaproteobacteria</taxon>
        <taxon>Lysobacterales</taxon>
        <taxon>Rhodanobacteraceae</taxon>
        <taxon>Dyella</taxon>
    </lineage>
</organism>
<dbReference type="GO" id="GO:0007165">
    <property type="term" value="P:signal transduction"/>
    <property type="evidence" value="ECO:0007669"/>
    <property type="project" value="TreeGrafter"/>
</dbReference>
<dbReference type="InterPro" id="IPR005151">
    <property type="entry name" value="Tail-specific_protease"/>
</dbReference>
<evidence type="ECO:0000256" key="1">
    <source>
        <dbReference type="SAM" id="SignalP"/>
    </source>
</evidence>
<keyword evidence="1" id="KW-0732">Signal</keyword>
<gene>
    <name evidence="3" type="ORF">EZM97_02245</name>
</gene>